<dbReference type="PRINTS" id="PR01438">
    <property type="entry name" value="UNVRSLSTRESS"/>
</dbReference>
<reference evidence="4" key="1">
    <citation type="journal article" date="2019" name="Int. J. Syst. Evol. Microbiol.">
        <title>The Global Catalogue of Microorganisms (GCM) 10K type strain sequencing project: providing services to taxonomists for standard genome sequencing and annotation.</title>
        <authorList>
            <consortium name="The Broad Institute Genomics Platform"/>
            <consortium name="The Broad Institute Genome Sequencing Center for Infectious Disease"/>
            <person name="Wu L."/>
            <person name="Ma J."/>
        </authorList>
    </citation>
    <scope>NUCLEOTIDE SEQUENCE [LARGE SCALE GENOMIC DNA]</scope>
    <source>
        <strain evidence="4">CGMCC 4.5798</strain>
    </source>
</reference>
<dbReference type="PANTHER" id="PTHR46268:SF15">
    <property type="entry name" value="UNIVERSAL STRESS PROTEIN HP_0031"/>
    <property type="match status" value="1"/>
</dbReference>
<evidence type="ECO:0000313" key="4">
    <source>
        <dbReference type="Proteomes" id="UP001596086"/>
    </source>
</evidence>
<dbReference type="Gene3D" id="3.40.50.12370">
    <property type="match status" value="1"/>
</dbReference>
<evidence type="ECO:0000313" key="3">
    <source>
        <dbReference type="EMBL" id="MFC5548753.1"/>
    </source>
</evidence>
<gene>
    <name evidence="3" type="ORF">ACFPO9_09530</name>
</gene>
<sequence length="280" mass="30031">MSLQSILVHADLSRHAPARIHAAALLAREHGAHLTGAAMMGVSRAIFPNGYHQRPDTLSAACFDPLAENARRALQRFEAIASERGVPHDTRLVADEVDDGLALLSRFADLVVVSQDDLDESLSDHVLRMPDYVILNSPRPVLVIPHGVDAPAADFARRVLLAWDGSREAAAAMAASLPLLGRAESVTVAMLSDRVLTAADCAAQQDELLGFLGRHRVRAEALVREHTGDTGRALLALADELQAGLLVMGCYGHSRLRELCLGGARRTVLAEARIPALLAH</sequence>
<dbReference type="SUPFAM" id="SSF52402">
    <property type="entry name" value="Adenine nucleotide alpha hydrolases-like"/>
    <property type="match status" value="2"/>
</dbReference>
<dbReference type="Pfam" id="PF00582">
    <property type="entry name" value="Usp"/>
    <property type="match status" value="1"/>
</dbReference>
<dbReference type="InterPro" id="IPR006016">
    <property type="entry name" value="UspA"/>
</dbReference>
<evidence type="ECO:0000259" key="2">
    <source>
        <dbReference type="Pfam" id="PF00582"/>
    </source>
</evidence>
<organism evidence="3 4">
    <name type="scientific">Massilia aerilata</name>
    <dbReference type="NCBI Taxonomy" id="453817"/>
    <lineage>
        <taxon>Bacteria</taxon>
        <taxon>Pseudomonadati</taxon>
        <taxon>Pseudomonadota</taxon>
        <taxon>Betaproteobacteria</taxon>
        <taxon>Burkholderiales</taxon>
        <taxon>Oxalobacteraceae</taxon>
        <taxon>Telluria group</taxon>
        <taxon>Massilia</taxon>
    </lineage>
</organism>
<comment type="similarity">
    <text evidence="1">Belongs to the universal stress protein A family.</text>
</comment>
<dbReference type="Proteomes" id="UP001596086">
    <property type="component" value="Unassembled WGS sequence"/>
</dbReference>
<dbReference type="EMBL" id="JBHSMZ010000006">
    <property type="protein sequence ID" value="MFC5548753.1"/>
    <property type="molecule type" value="Genomic_DNA"/>
</dbReference>
<proteinExistence type="inferred from homology"/>
<dbReference type="PANTHER" id="PTHR46268">
    <property type="entry name" value="STRESS RESPONSE PROTEIN NHAX"/>
    <property type="match status" value="1"/>
</dbReference>
<comment type="caution">
    <text evidence="3">The sequence shown here is derived from an EMBL/GenBank/DDBJ whole genome shotgun (WGS) entry which is preliminary data.</text>
</comment>
<name>A0ABW0RZS1_9BURK</name>
<dbReference type="InterPro" id="IPR006015">
    <property type="entry name" value="Universal_stress_UspA"/>
</dbReference>
<protein>
    <submittedName>
        <fullName evidence="3">Universal stress protein</fullName>
    </submittedName>
</protein>
<accession>A0ABW0RZS1</accession>
<dbReference type="RefSeq" id="WP_379769892.1">
    <property type="nucleotide sequence ID" value="NZ_JBHSMZ010000006.1"/>
</dbReference>
<dbReference type="CDD" id="cd00293">
    <property type="entry name" value="USP-like"/>
    <property type="match status" value="1"/>
</dbReference>
<evidence type="ECO:0000256" key="1">
    <source>
        <dbReference type="ARBA" id="ARBA00008791"/>
    </source>
</evidence>
<keyword evidence="4" id="KW-1185">Reference proteome</keyword>
<feature type="domain" description="UspA" evidence="2">
    <location>
        <begin position="157"/>
        <end position="278"/>
    </location>
</feature>